<feature type="region of interest" description="Disordered" evidence="1">
    <location>
        <begin position="300"/>
        <end position="341"/>
    </location>
</feature>
<name>A0A368G0Q6_ANCCA</name>
<evidence type="ECO:0000313" key="2">
    <source>
        <dbReference type="EMBL" id="RCN37298.1"/>
    </source>
</evidence>
<proteinExistence type="predicted"/>
<protein>
    <recommendedName>
        <fullName evidence="4">Zinc finger, C2H2 type</fullName>
    </recommendedName>
</protein>
<feature type="region of interest" description="Disordered" evidence="1">
    <location>
        <begin position="264"/>
        <end position="283"/>
    </location>
</feature>
<evidence type="ECO:0000313" key="3">
    <source>
        <dbReference type="Proteomes" id="UP000252519"/>
    </source>
</evidence>
<dbReference type="Proteomes" id="UP000252519">
    <property type="component" value="Unassembled WGS sequence"/>
</dbReference>
<comment type="caution">
    <text evidence="2">The sequence shown here is derived from an EMBL/GenBank/DDBJ whole genome shotgun (WGS) entry which is preliminary data.</text>
</comment>
<evidence type="ECO:0000256" key="1">
    <source>
        <dbReference type="SAM" id="MobiDB-lite"/>
    </source>
</evidence>
<accession>A0A368G0Q6</accession>
<feature type="compositionally biased region" description="Polar residues" evidence="1">
    <location>
        <begin position="314"/>
        <end position="341"/>
    </location>
</feature>
<dbReference type="AlphaFoldDB" id="A0A368G0Q6"/>
<gene>
    <name evidence="2" type="ORF">ANCCAN_16815</name>
</gene>
<evidence type="ECO:0008006" key="4">
    <source>
        <dbReference type="Google" id="ProtNLM"/>
    </source>
</evidence>
<dbReference type="OrthoDB" id="10066279at2759"/>
<organism evidence="2 3">
    <name type="scientific">Ancylostoma caninum</name>
    <name type="common">Dog hookworm</name>
    <dbReference type="NCBI Taxonomy" id="29170"/>
    <lineage>
        <taxon>Eukaryota</taxon>
        <taxon>Metazoa</taxon>
        <taxon>Ecdysozoa</taxon>
        <taxon>Nematoda</taxon>
        <taxon>Chromadorea</taxon>
        <taxon>Rhabditida</taxon>
        <taxon>Rhabditina</taxon>
        <taxon>Rhabditomorpha</taxon>
        <taxon>Strongyloidea</taxon>
        <taxon>Ancylostomatidae</taxon>
        <taxon>Ancylostomatinae</taxon>
        <taxon>Ancylostoma</taxon>
    </lineage>
</organism>
<keyword evidence="3" id="KW-1185">Reference proteome</keyword>
<dbReference type="EMBL" id="JOJR01000481">
    <property type="protein sequence ID" value="RCN37298.1"/>
    <property type="molecule type" value="Genomic_DNA"/>
</dbReference>
<reference evidence="2 3" key="1">
    <citation type="submission" date="2014-10" db="EMBL/GenBank/DDBJ databases">
        <title>Draft genome of the hookworm Ancylostoma caninum.</title>
        <authorList>
            <person name="Mitreva M."/>
        </authorList>
    </citation>
    <scope>NUCLEOTIDE SEQUENCE [LARGE SCALE GENOMIC DNA]</scope>
    <source>
        <strain evidence="2 3">Baltimore</strain>
    </source>
</reference>
<sequence>MLIQGEHQADDVDDDDVVILSCSADPPSEQIANDARLDQTENKPDVGQEEAQACSFPLDTGCTAQPYVVPTPMANFAPLSYQNYMMQSYAQEYESSSASDRTVAYGVAEQSVHSVNCETASQIPPNPYNQLYSSFVAGQQQSPSLWTLKRPRSLDAEMESQAHFAKRGVETAALGSFPSAAGISTHPFMNYLFTSQMVVNSTRAGYFQSPFLNYATTSQEAYLNNHLSQQFASKEVLETAEQKVESDVGPGFETGCEIEVVAEVEDTSAAPSPRTQRSQRARRLPARYRDGDYVCLLSDVEGSDEPQKPKIKTACSSTSSPHASAGAATSDTSNRSQATEQNVCNRDLSSSHFNLAGTRWNAVFSLLEPLDSLQPKGPQYCGDCGCFCASLETGRRHVLSHIRLVRFVCKLCGVGGFFATDLRTHLMKGLCTGLSSILYGLFPVTNAMQADSLCEDADPDNPGSVVLFDGEACLCVL</sequence>